<accession>A0A141AXK6</accession>
<protein>
    <submittedName>
        <fullName evidence="1">Uncharacterized protein</fullName>
    </submittedName>
</protein>
<sequence length="216" mass="22748">MSQLLYRPATLARALYVGSQAARAAATDTDPDAGGVGLVLQPDGSLRIYSAAGESFSRAYADPAPRTDTGDEALLAVLSLHGTQTLLARLAELDDTYETVELRTDAVGIYLVRDLWVIFASASNKADTLSPVDTLAVRPRDMAGPVPPSTPDGAVPGPLWGLHAGLCLDLLTGGPAMGPEDSLDAWAVRERDDLLAWHLGDWALGRTHAAHVSPRG</sequence>
<organism evidence="1">
    <name type="scientific">Micrococcus sp. A7</name>
    <dbReference type="NCBI Taxonomy" id="376418"/>
    <lineage>
        <taxon>Bacteria</taxon>
        <taxon>Bacillati</taxon>
        <taxon>Actinomycetota</taxon>
        <taxon>Actinomycetes</taxon>
        <taxon>Micrococcales</taxon>
        <taxon>Micrococcaceae</taxon>
        <taxon>Micrococcus</taxon>
    </lineage>
</organism>
<gene>
    <name evidence="1" type="ORF">pLMA7_p00090</name>
</gene>
<dbReference type="RefSeq" id="WP_069941834.1">
    <property type="nucleotide sequence ID" value="NZ_KJ599675.1"/>
</dbReference>
<name>A0A141AXK6_9MICC</name>
<evidence type="ECO:0000313" key="1">
    <source>
        <dbReference type="EMBL" id="AKA20842.1"/>
    </source>
</evidence>
<dbReference type="EMBL" id="KJ599675">
    <property type="protein sequence ID" value="AKA20842.1"/>
    <property type="molecule type" value="Genomic_DNA"/>
</dbReference>
<keyword evidence="1" id="KW-0614">Plasmid</keyword>
<reference evidence="1" key="1">
    <citation type="submission" date="2014-03" db="EMBL/GenBank/DDBJ databases">
        <authorList>
            <person name="Saikia M."/>
            <person name="Chaudhari Y."/>
            <person name="Khan M."/>
            <person name="Devi D."/>
        </authorList>
    </citation>
    <scope>NUCLEOTIDE SEQUENCE</scope>
    <source>
        <strain evidence="1">A7</strain>
        <plasmid evidence="1">pLMA7</plasmid>
    </source>
</reference>
<geneLocation type="plasmid" evidence="1">
    <name>pLMA7</name>
</geneLocation>
<proteinExistence type="predicted"/>
<dbReference type="AlphaFoldDB" id="A0A141AXK6"/>